<dbReference type="PROSITE" id="PS51257">
    <property type="entry name" value="PROKAR_LIPOPROTEIN"/>
    <property type="match status" value="1"/>
</dbReference>
<dbReference type="Proteomes" id="UP000018072">
    <property type="component" value="Unassembled WGS sequence"/>
</dbReference>
<proteinExistence type="predicted"/>
<organism evidence="2">
    <name type="scientific">Leyella stercorea CAG:629</name>
    <dbReference type="NCBI Taxonomy" id="1263103"/>
    <lineage>
        <taxon>Bacteria</taxon>
        <taxon>Pseudomonadati</taxon>
        <taxon>Bacteroidota</taxon>
        <taxon>Bacteroidia</taxon>
        <taxon>Bacteroidales</taxon>
        <taxon>Prevotellaceae</taxon>
        <taxon>Leyella</taxon>
    </lineage>
</organism>
<evidence type="ECO:0000313" key="2">
    <source>
        <dbReference type="EMBL" id="CDE33560.1"/>
    </source>
</evidence>
<dbReference type="AlphaFoldDB" id="R7H2H7"/>
<accession>R7H2H7</accession>
<evidence type="ECO:0000256" key="1">
    <source>
        <dbReference type="SAM" id="SignalP"/>
    </source>
</evidence>
<sequence>MNKLLFALFCASFGLSCHAQDVLITKDGDPIKVWGVEVSSTSVFYRENASENAPIKKISKESLLMVKYQNGEKYFFDNNKDLNVPSNSPQSVQDTGNFQVTVENLSSEAKAANEAAIAKVIILNSNIDSKNAKKKAAWATATYAVKHNSVLSNEDIEIFATTGSLSIDGKTKSAKWEKGGNCTPAIQFSVKNKTNKILFIDLGTTYFTTMGKVVSYYVPSSTTTTKGASRGASVNLGSVANAIGIGGAVGTLAGGINVGSGSNNSTVSTTYAQRVISVPPLSSIDLEAKYMFGNEDVEICKGAYLSHNLSSMHRSSTDYMPHVNFSKEVGIMLRGDQYRYTEESSPIQFNFIISYSDNESCASTKSLASYYYLYSLLGTDLPASTYLLTTQINIPKGYTALSNYIKVDNKDDKVSFPKQ</sequence>
<reference evidence="2" key="1">
    <citation type="submission" date="2012-11" db="EMBL/GenBank/DDBJ databases">
        <title>Dependencies among metagenomic species, viruses, plasmids and units of genetic variation.</title>
        <authorList>
            <person name="Nielsen H.B."/>
            <person name="Almeida M."/>
            <person name="Juncker A.S."/>
            <person name="Rasmussen S."/>
            <person name="Li J."/>
            <person name="Sunagawa S."/>
            <person name="Plichta D."/>
            <person name="Gautier L."/>
            <person name="Le Chatelier E."/>
            <person name="Peletier E."/>
            <person name="Bonde I."/>
            <person name="Nielsen T."/>
            <person name="Manichanh C."/>
            <person name="Arumugam M."/>
            <person name="Batto J."/>
            <person name="Santos M.B.Q.D."/>
            <person name="Blom N."/>
            <person name="Borruel N."/>
            <person name="Burgdorf K.S."/>
            <person name="Boumezbeur F."/>
            <person name="Casellas F."/>
            <person name="Dore J."/>
            <person name="Guarner F."/>
            <person name="Hansen T."/>
            <person name="Hildebrand F."/>
            <person name="Kaas R.S."/>
            <person name="Kennedy S."/>
            <person name="Kristiansen K."/>
            <person name="Kultima J.R."/>
            <person name="Leonard P."/>
            <person name="Levenez F."/>
            <person name="Lund O."/>
            <person name="Moumen B."/>
            <person name="Le Paslier D."/>
            <person name="Pons N."/>
            <person name="Pedersen O."/>
            <person name="Prifti E."/>
            <person name="Qin J."/>
            <person name="Raes J."/>
            <person name="Tap J."/>
            <person name="Tims S."/>
            <person name="Ussery D.W."/>
            <person name="Yamada T."/>
            <person name="MetaHit consortium"/>
            <person name="Renault P."/>
            <person name="Sicheritz-Ponten T."/>
            <person name="Bork P."/>
            <person name="Wang J."/>
            <person name="Brunak S."/>
            <person name="Ehrlich S.D."/>
        </authorList>
    </citation>
    <scope>NUCLEOTIDE SEQUENCE [LARGE SCALE GENOMIC DNA]</scope>
</reference>
<keyword evidence="1" id="KW-0732">Signal</keyword>
<name>R7H2H7_9BACT</name>
<feature type="signal peptide" evidence="1">
    <location>
        <begin position="1"/>
        <end position="19"/>
    </location>
</feature>
<feature type="chain" id="PRO_5004446883" evidence="1">
    <location>
        <begin position="20"/>
        <end position="419"/>
    </location>
</feature>
<protein>
    <submittedName>
        <fullName evidence="2">Uncharacterized protein</fullName>
    </submittedName>
</protein>
<dbReference type="RefSeq" id="WP_022430780.1">
    <property type="nucleotide sequence ID" value="NZ_FR899285.1"/>
</dbReference>
<gene>
    <name evidence="2" type="ORF">BN741_01653</name>
</gene>
<comment type="caution">
    <text evidence="2">The sequence shown here is derived from an EMBL/GenBank/DDBJ whole genome shotgun (WGS) entry which is preliminary data.</text>
</comment>
<dbReference type="STRING" id="1263103.BN741_01653"/>
<dbReference type="EMBL" id="CBIT010000181">
    <property type="protein sequence ID" value="CDE33560.1"/>
    <property type="molecule type" value="Genomic_DNA"/>
</dbReference>